<evidence type="ECO:0000313" key="2">
    <source>
        <dbReference type="EMBL" id="TKB44221.1"/>
    </source>
</evidence>
<proteinExistence type="predicted"/>
<protein>
    <submittedName>
        <fullName evidence="2">GNAT family N-acetyltransferase</fullName>
    </submittedName>
</protein>
<gene>
    <name evidence="2" type="ORF">E8M12_12455</name>
</gene>
<evidence type="ECO:0000313" key="3">
    <source>
        <dbReference type="Proteomes" id="UP000307999"/>
    </source>
</evidence>
<feature type="domain" description="N-acetyltransferase" evidence="1">
    <location>
        <begin position="14"/>
        <end position="180"/>
    </location>
</feature>
<comment type="caution">
    <text evidence="2">The sequence shown here is derived from an EMBL/GenBank/DDBJ whole genome shotgun (WGS) entry which is preliminary data.</text>
</comment>
<dbReference type="InterPro" id="IPR000182">
    <property type="entry name" value="GNAT_dom"/>
</dbReference>
<reference evidence="2 3" key="1">
    <citation type="submission" date="2019-04" db="EMBL/GenBank/DDBJ databases">
        <title>Thalassotalea guangxiensis sp. nov., isolated from sediment of the coastal wetland.</title>
        <authorList>
            <person name="Zheng S."/>
            <person name="Zhang D."/>
        </authorList>
    </citation>
    <scope>NUCLEOTIDE SEQUENCE [LARGE SCALE GENOMIC DNA]</scope>
    <source>
        <strain evidence="2 3">ZS-4</strain>
    </source>
</reference>
<accession>A0A4U1B374</accession>
<evidence type="ECO:0000259" key="1">
    <source>
        <dbReference type="PROSITE" id="PS51186"/>
    </source>
</evidence>
<name>A0A4U1B374_9GAMM</name>
<dbReference type="GO" id="GO:0016747">
    <property type="term" value="F:acyltransferase activity, transferring groups other than amino-acyl groups"/>
    <property type="evidence" value="ECO:0007669"/>
    <property type="project" value="InterPro"/>
</dbReference>
<keyword evidence="2" id="KW-0808">Transferase</keyword>
<dbReference type="Gene3D" id="3.40.630.30">
    <property type="match status" value="1"/>
</dbReference>
<dbReference type="Pfam" id="PF13302">
    <property type="entry name" value="Acetyltransf_3"/>
    <property type="match status" value="1"/>
</dbReference>
<dbReference type="Proteomes" id="UP000307999">
    <property type="component" value="Unassembled WGS sequence"/>
</dbReference>
<sequence length="180" mass="20281">MTLIAVYPLYTKRLVIRPLTEHEAPFILKLLNDPGFLQFIGDKQVRNLEQAREYIRTGPMQSFLEHGFALHLVSLRAENHGEGEPIGICGLLQRDFLPAPDLGFAFLQEFTGQGFGFEATRQVLAEEFTYKGLTKIMAITAPDNEASRALLEKLNFIYTESRNFPQLGGESAIYHLHKAG</sequence>
<dbReference type="InterPro" id="IPR051531">
    <property type="entry name" value="N-acetyltransferase"/>
</dbReference>
<dbReference type="AlphaFoldDB" id="A0A4U1B374"/>
<dbReference type="PANTHER" id="PTHR43792:SF1">
    <property type="entry name" value="N-ACETYLTRANSFERASE DOMAIN-CONTAINING PROTEIN"/>
    <property type="match status" value="1"/>
</dbReference>
<keyword evidence="3" id="KW-1185">Reference proteome</keyword>
<dbReference type="EMBL" id="SWDB01000030">
    <property type="protein sequence ID" value="TKB44221.1"/>
    <property type="molecule type" value="Genomic_DNA"/>
</dbReference>
<organism evidence="2 3">
    <name type="scientific">Thalassotalea mangrovi</name>
    <dbReference type="NCBI Taxonomy" id="2572245"/>
    <lineage>
        <taxon>Bacteria</taxon>
        <taxon>Pseudomonadati</taxon>
        <taxon>Pseudomonadota</taxon>
        <taxon>Gammaproteobacteria</taxon>
        <taxon>Alteromonadales</taxon>
        <taxon>Colwelliaceae</taxon>
        <taxon>Thalassotalea</taxon>
    </lineage>
</organism>
<dbReference type="SUPFAM" id="SSF55729">
    <property type="entry name" value="Acyl-CoA N-acyltransferases (Nat)"/>
    <property type="match status" value="1"/>
</dbReference>
<dbReference type="OrthoDB" id="9798081at2"/>
<dbReference type="PROSITE" id="PS51186">
    <property type="entry name" value="GNAT"/>
    <property type="match status" value="1"/>
</dbReference>
<dbReference type="PANTHER" id="PTHR43792">
    <property type="entry name" value="GNAT FAMILY, PUTATIVE (AFU_ORTHOLOGUE AFUA_3G00765)-RELATED-RELATED"/>
    <property type="match status" value="1"/>
</dbReference>
<dbReference type="InterPro" id="IPR016181">
    <property type="entry name" value="Acyl_CoA_acyltransferase"/>
</dbReference>